<reference evidence="2" key="1">
    <citation type="journal article" date="2019" name="bioRxiv">
        <title>The Genome of the Zebra Mussel, Dreissena polymorpha: A Resource for Invasive Species Research.</title>
        <authorList>
            <person name="McCartney M.A."/>
            <person name="Auch B."/>
            <person name="Kono T."/>
            <person name="Mallez S."/>
            <person name="Zhang Y."/>
            <person name="Obille A."/>
            <person name="Becker A."/>
            <person name="Abrahante J.E."/>
            <person name="Garbe J."/>
            <person name="Badalamenti J.P."/>
            <person name="Herman A."/>
            <person name="Mangelson H."/>
            <person name="Liachko I."/>
            <person name="Sullivan S."/>
            <person name="Sone E.D."/>
            <person name="Koren S."/>
            <person name="Silverstein K.A.T."/>
            <person name="Beckman K.B."/>
            <person name="Gohl D.M."/>
        </authorList>
    </citation>
    <scope>NUCLEOTIDE SEQUENCE</scope>
    <source>
        <strain evidence="2">Duluth1</strain>
        <tissue evidence="2">Whole animal</tissue>
    </source>
</reference>
<dbReference type="AlphaFoldDB" id="A0A9D4JN25"/>
<dbReference type="Proteomes" id="UP000828390">
    <property type="component" value="Unassembled WGS sequence"/>
</dbReference>
<sequence>MPNTPTPKKRQLCDARGRTKRVRKVGTKSMTGPYTMTTKYNDKDKLYENYLQGNCYDGFCDESEKELYDKEYNDEDIESKVECKFDSDSNFCYMNHSCKKNFRHIFDEDNYSDLKNRPTAKSCKESFHDFFDKHVDDLNNHRENGYRDKRRYDDFYNRLDTDYYSVLDDYFNRENDEDDEYYDPDYDFWFMKYIKHTTDEDSFQDWSSPSDVDMSGEQEEQYYVDIDYSSGEET</sequence>
<organism evidence="2 3">
    <name type="scientific">Dreissena polymorpha</name>
    <name type="common">Zebra mussel</name>
    <name type="synonym">Mytilus polymorpha</name>
    <dbReference type="NCBI Taxonomy" id="45954"/>
    <lineage>
        <taxon>Eukaryota</taxon>
        <taxon>Metazoa</taxon>
        <taxon>Spiralia</taxon>
        <taxon>Lophotrochozoa</taxon>
        <taxon>Mollusca</taxon>
        <taxon>Bivalvia</taxon>
        <taxon>Autobranchia</taxon>
        <taxon>Heteroconchia</taxon>
        <taxon>Euheterodonta</taxon>
        <taxon>Imparidentia</taxon>
        <taxon>Neoheterodontei</taxon>
        <taxon>Myida</taxon>
        <taxon>Dreissenoidea</taxon>
        <taxon>Dreissenidae</taxon>
        <taxon>Dreissena</taxon>
    </lineage>
</organism>
<evidence type="ECO:0000256" key="1">
    <source>
        <dbReference type="SAM" id="MobiDB-lite"/>
    </source>
</evidence>
<feature type="region of interest" description="Disordered" evidence="1">
    <location>
        <begin position="201"/>
        <end position="234"/>
    </location>
</feature>
<evidence type="ECO:0000313" key="2">
    <source>
        <dbReference type="EMBL" id="KAH3813517.1"/>
    </source>
</evidence>
<comment type="caution">
    <text evidence="2">The sequence shown here is derived from an EMBL/GenBank/DDBJ whole genome shotgun (WGS) entry which is preliminary data.</text>
</comment>
<proteinExistence type="predicted"/>
<gene>
    <name evidence="2" type="ORF">DPMN_141978</name>
</gene>
<dbReference type="EMBL" id="JAIWYP010000006">
    <property type="protein sequence ID" value="KAH3813517.1"/>
    <property type="molecule type" value="Genomic_DNA"/>
</dbReference>
<accession>A0A9D4JN25</accession>
<name>A0A9D4JN25_DREPO</name>
<evidence type="ECO:0000313" key="3">
    <source>
        <dbReference type="Proteomes" id="UP000828390"/>
    </source>
</evidence>
<protein>
    <submittedName>
        <fullName evidence="2">Uncharacterized protein</fullName>
    </submittedName>
</protein>
<keyword evidence="3" id="KW-1185">Reference proteome</keyword>
<reference evidence="2" key="2">
    <citation type="submission" date="2020-11" db="EMBL/GenBank/DDBJ databases">
        <authorList>
            <person name="McCartney M.A."/>
            <person name="Auch B."/>
            <person name="Kono T."/>
            <person name="Mallez S."/>
            <person name="Becker A."/>
            <person name="Gohl D.M."/>
            <person name="Silverstein K.A.T."/>
            <person name="Koren S."/>
            <person name="Bechman K.B."/>
            <person name="Herman A."/>
            <person name="Abrahante J.E."/>
            <person name="Garbe J."/>
        </authorList>
    </citation>
    <scope>NUCLEOTIDE SEQUENCE</scope>
    <source>
        <strain evidence="2">Duluth1</strain>
        <tissue evidence="2">Whole animal</tissue>
    </source>
</reference>